<sequence>MEIINNCSGQMPGVIADIVNLVLKGSVQDIEDLFQNMIDDVQGLSAKCRDAAHDCEQEFLNMCGLAQEMVLACTYTAGTAQQALVQNNTNLEVLRVQKESQEKMVQEAKANNDLMKKSYLKAEEQFQQAVNDVPSGWDLLGMQVVESLTNLVVCAGNAAISAATMKSQAASAGINAFSSLTGSNKQTQAPAPTPVAPSTAPNGVSSQPNAAALSDPGTLMVSQVLTQANAIKLLVAGNSGKPDWDRIRAAPGGGTGGAAYVQATLNSQKGQLAAGKPISTQLSTYIDKGLAILTEVNRVAGSVASANANALADQVAPTDQLITDLQGLVTTANLILQQPGTTATGPATPPTPASSSTSATKLAVDNAKMKVDQTRSQLEASRESFEKASERLATQQQDITKTIGEMTRLTLTTNNLQQMLPVLTKAVGAFTTLRAQFSQLLQFFESVASLLIDVMGPSLAGITVSNFTRDLIYRQMMMPLKVSYLSTSISTVYLAVSNDYILPAQRQVGSMLQFPASSSAADKAALNQRLTVAQANLAKSATSASNEILSRVQSYQKTFASSIDTRLNAIVSVCQPVIPAVTAPVPSNLKAITNAHVKDTDATKALQSAANPMFDEDSAI</sequence>
<keyword evidence="4" id="KW-1185">Reference proteome</keyword>
<gene>
    <name evidence="3" type="ORF">MSAN_02129100</name>
</gene>
<accession>A0A8H6XHH2</accession>
<dbReference type="EMBL" id="JACAZH010000030">
    <property type="protein sequence ID" value="KAF7340576.1"/>
    <property type="molecule type" value="Genomic_DNA"/>
</dbReference>
<feature type="coiled-coil region" evidence="1">
    <location>
        <begin position="364"/>
        <end position="398"/>
    </location>
</feature>
<evidence type="ECO:0000256" key="2">
    <source>
        <dbReference type="SAM" id="MobiDB-lite"/>
    </source>
</evidence>
<evidence type="ECO:0000256" key="1">
    <source>
        <dbReference type="SAM" id="Coils"/>
    </source>
</evidence>
<proteinExistence type="predicted"/>
<dbReference type="OrthoDB" id="5406275at2759"/>
<name>A0A8H6XHH2_9AGAR</name>
<dbReference type="PANTHER" id="PTHR33488">
    <property type="entry name" value="ZGC:162509"/>
    <property type="match status" value="1"/>
</dbReference>
<evidence type="ECO:0000313" key="4">
    <source>
        <dbReference type="Proteomes" id="UP000623467"/>
    </source>
</evidence>
<evidence type="ECO:0000313" key="3">
    <source>
        <dbReference type="EMBL" id="KAF7340576.1"/>
    </source>
</evidence>
<reference evidence="3" key="1">
    <citation type="submission" date="2020-05" db="EMBL/GenBank/DDBJ databases">
        <title>Mycena genomes resolve the evolution of fungal bioluminescence.</title>
        <authorList>
            <person name="Tsai I.J."/>
        </authorList>
    </citation>
    <scope>NUCLEOTIDE SEQUENCE</scope>
    <source>
        <strain evidence="3">160909Yilan</strain>
    </source>
</reference>
<dbReference type="PANTHER" id="PTHR33488:SF2">
    <property type="entry name" value="EARLY ENDOSOME ANTIGEN 1-LIKE"/>
    <property type="match status" value="1"/>
</dbReference>
<comment type="caution">
    <text evidence="3">The sequence shown here is derived from an EMBL/GenBank/DDBJ whole genome shotgun (WGS) entry which is preliminary data.</text>
</comment>
<dbReference type="AlphaFoldDB" id="A0A8H6XHH2"/>
<feature type="region of interest" description="Disordered" evidence="2">
    <location>
        <begin position="183"/>
        <end position="209"/>
    </location>
</feature>
<organism evidence="3 4">
    <name type="scientific">Mycena sanguinolenta</name>
    <dbReference type="NCBI Taxonomy" id="230812"/>
    <lineage>
        <taxon>Eukaryota</taxon>
        <taxon>Fungi</taxon>
        <taxon>Dikarya</taxon>
        <taxon>Basidiomycota</taxon>
        <taxon>Agaricomycotina</taxon>
        <taxon>Agaricomycetes</taxon>
        <taxon>Agaricomycetidae</taxon>
        <taxon>Agaricales</taxon>
        <taxon>Marasmiineae</taxon>
        <taxon>Mycenaceae</taxon>
        <taxon>Mycena</taxon>
    </lineage>
</organism>
<protein>
    <submittedName>
        <fullName evidence="3">Uncharacterized protein</fullName>
    </submittedName>
</protein>
<dbReference type="Proteomes" id="UP000623467">
    <property type="component" value="Unassembled WGS sequence"/>
</dbReference>
<keyword evidence="1" id="KW-0175">Coiled coil</keyword>
<feature type="coiled-coil region" evidence="1">
    <location>
        <begin position="91"/>
        <end position="125"/>
    </location>
</feature>